<comment type="caution">
    <text evidence="2">The sequence shown here is derived from an EMBL/GenBank/DDBJ whole genome shotgun (WGS) entry which is preliminary data.</text>
</comment>
<feature type="transmembrane region" description="Helical" evidence="1">
    <location>
        <begin position="52"/>
        <end position="74"/>
    </location>
</feature>
<evidence type="ECO:0000313" key="2">
    <source>
        <dbReference type="EMBL" id="MEX5718004.1"/>
    </source>
</evidence>
<protein>
    <submittedName>
        <fullName evidence="2">DUF2243 domain-containing protein</fullName>
    </submittedName>
</protein>
<accession>A0ABV3XBR5</accession>
<dbReference type="InterPro" id="IPR018719">
    <property type="entry name" value="DUF2243_membrane"/>
</dbReference>
<dbReference type="Proteomes" id="UP001560045">
    <property type="component" value="Unassembled WGS sequence"/>
</dbReference>
<dbReference type="Pfam" id="PF10002">
    <property type="entry name" value="DUF2243"/>
    <property type="match status" value="1"/>
</dbReference>
<keyword evidence="1" id="KW-0472">Membrane</keyword>
<proteinExistence type="predicted"/>
<keyword evidence="1" id="KW-1133">Transmembrane helix</keyword>
<feature type="transmembrane region" description="Helical" evidence="1">
    <location>
        <begin position="127"/>
        <end position="145"/>
    </location>
</feature>
<evidence type="ECO:0000256" key="1">
    <source>
        <dbReference type="SAM" id="Phobius"/>
    </source>
</evidence>
<name>A0ABV3XBR5_9ACTN</name>
<sequence>MAEAHARPPARRRLLVSGLLLGLGTAGAVDEIVFHQLLHWHHFYDRASGAAGLVSDGLLHAGTFSAAVAGMALLADSRRRGRFVPVLWWGAVLTGVGAFQVWDGLVHHKLLRLHQVRYGVDLTGYDVGWIVPGVLLLAAGVALLLRARARPVPAT</sequence>
<keyword evidence="1" id="KW-0812">Transmembrane</keyword>
<gene>
    <name evidence="2" type="ORF">ABQ292_06440</name>
</gene>
<reference evidence="2 3" key="1">
    <citation type="submission" date="2024-06" db="EMBL/GenBank/DDBJ databases">
        <title>Draft genome sequence of Geodermatophilus badlandi, a novel member of the Geodermatophilaceae isolated from badland sedimentary rocks in the Red desert, Wyoming, USA.</title>
        <authorList>
            <person name="Ben Tekaya S."/>
            <person name="Nouioui I."/>
            <person name="Flores G.M."/>
            <person name="Shaal M.N."/>
            <person name="Bredoire F."/>
            <person name="Basile F."/>
            <person name="Van Diepen L."/>
            <person name="Ward N.L."/>
        </authorList>
    </citation>
    <scope>NUCLEOTIDE SEQUENCE [LARGE SCALE GENOMIC DNA]</scope>
    <source>
        <strain evidence="2 3">WL48A</strain>
    </source>
</reference>
<dbReference type="EMBL" id="JBFNXQ010000013">
    <property type="protein sequence ID" value="MEX5718004.1"/>
    <property type="molecule type" value="Genomic_DNA"/>
</dbReference>
<evidence type="ECO:0000313" key="3">
    <source>
        <dbReference type="Proteomes" id="UP001560045"/>
    </source>
</evidence>
<keyword evidence="3" id="KW-1185">Reference proteome</keyword>
<organism evidence="2 3">
    <name type="scientific">Geodermatophilus maliterrae</name>
    <dbReference type="NCBI Taxonomy" id="3162531"/>
    <lineage>
        <taxon>Bacteria</taxon>
        <taxon>Bacillati</taxon>
        <taxon>Actinomycetota</taxon>
        <taxon>Actinomycetes</taxon>
        <taxon>Geodermatophilales</taxon>
        <taxon>Geodermatophilaceae</taxon>
        <taxon>Geodermatophilus</taxon>
    </lineage>
</organism>
<dbReference type="RefSeq" id="WP_369204424.1">
    <property type="nucleotide sequence ID" value="NZ_JBFNXQ010000013.1"/>
</dbReference>
<feature type="transmembrane region" description="Helical" evidence="1">
    <location>
        <begin position="86"/>
        <end position="107"/>
    </location>
</feature>